<name>A0A6C0C455_9ZZZZ</name>
<feature type="domain" description="Ribosomal RNA methyltransferase FtsJ" evidence="1">
    <location>
        <begin position="83"/>
        <end position="282"/>
    </location>
</feature>
<dbReference type="GO" id="GO:0004483">
    <property type="term" value="F:methyltransferase cap1 activity"/>
    <property type="evidence" value="ECO:0007669"/>
    <property type="project" value="TreeGrafter"/>
</dbReference>
<organism evidence="2">
    <name type="scientific">viral metagenome</name>
    <dbReference type="NCBI Taxonomy" id="1070528"/>
    <lineage>
        <taxon>unclassified sequences</taxon>
        <taxon>metagenomes</taxon>
        <taxon>organismal metagenomes</taxon>
    </lineage>
</organism>
<evidence type="ECO:0000259" key="1">
    <source>
        <dbReference type="Pfam" id="PF01728"/>
    </source>
</evidence>
<dbReference type="GO" id="GO:0032259">
    <property type="term" value="P:methylation"/>
    <property type="evidence" value="ECO:0007669"/>
    <property type="project" value="InterPro"/>
</dbReference>
<evidence type="ECO:0000313" key="2">
    <source>
        <dbReference type="EMBL" id="QHS99102.1"/>
    </source>
</evidence>
<dbReference type="GO" id="GO:0005737">
    <property type="term" value="C:cytoplasm"/>
    <property type="evidence" value="ECO:0007669"/>
    <property type="project" value="TreeGrafter"/>
</dbReference>
<proteinExistence type="predicted"/>
<dbReference type="InterPro" id="IPR002877">
    <property type="entry name" value="RNA_MeTrfase_FtsJ_dom"/>
</dbReference>
<dbReference type="SUPFAM" id="SSF53335">
    <property type="entry name" value="S-adenosyl-L-methionine-dependent methyltransferases"/>
    <property type="match status" value="1"/>
</dbReference>
<dbReference type="InterPro" id="IPR050851">
    <property type="entry name" value="mRNA_Cap_2O-Ribose_MeTrfase"/>
</dbReference>
<dbReference type="AlphaFoldDB" id="A0A6C0C455"/>
<dbReference type="Gene3D" id="3.40.50.12760">
    <property type="match status" value="1"/>
</dbReference>
<dbReference type="Pfam" id="PF01728">
    <property type="entry name" value="FtsJ"/>
    <property type="match status" value="1"/>
</dbReference>
<dbReference type="InterPro" id="IPR029063">
    <property type="entry name" value="SAM-dependent_MTases_sf"/>
</dbReference>
<dbReference type="PANTHER" id="PTHR16121">
    <property type="entry name" value="CAP-SPECIFIC MRNA (NUCLEOSIDE-2'-O-)-METHYLTRANSFERASE 1-RELATED"/>
    <property type="match status" value="1"/>
</dbReference>
<accession>A0A6C0C455</accession>
<reference evidence="2" key="1">
    <citation type="journal article" date="2020" name="Nature">
        <title>Giant virus diversity and host interactions through global metagenomics.</title>
        <authorList>
            <person name="Schulz F."/>
            <person name="Roux S."/>
            <person name="Paez-Espino D."/>
            <person name="Jungbluth S."/>
            <person name="Walsh D.A."/>
            <person name="Denef V.J."/>
            <person name="McMahon K.D."/>
            <person name="Konstantinidis K.T."/>
            <person name="Eloe-Fadrosh E.A."/>
            <person name="Kyrpides N.C."/>
            <person name="Woyke T."/>
        </authorList>
    </citation>
    <scope>NUCLEOTIDE SEQUENCE</scope>
    <source>
        <strain evidence="2">GVMAG-M-3300020185-33</strain>
    </source>
</reference>
<protein>
    <recommendedName>
        <fullName evidence="1">Ribosomal RNA methyltransferase FtsJ domain-containing protein</fullName>
    </recommendedName>
</protein>
<dbReference type="GO" id="GO:0006370">
    <property type="term" value="P:7-methylguanosine mRNA capping"/>
    <property type="evidence" value="ECO:0007669"/>
    <property type="project" value="TreeGrafter"/>
</dbReference>
<sequence>MTYYTLPMVSSTINPSDIKIKFNNNSNQYINKTLSKYLNQVKEQIDKHSEEWDNIKKYTNPYEYIHTCYPNSKHPISKVKPLSRAFFKFIEIANVFDIFTQYNSPIRSFHLAEGPGGFIEAIQSMRKNSEDTYYGMTLIDKSNNNVPGWGKSDEFLSRHSNIIIEEGEDGTGNLYNPDNFNYCLQNYGNSIDIITGDGGFDFSIDFNKQEELAFKLIFSQVAYAIGMQKLNGTFILKIFETVMKSSVDIIYMLSSFYKTVHIIKPNTSRYANSEKYIVCMGFRYSNTKQISKKFKNILTVLNNTEINNISSILDMPINQLFISGLEDVNAILGQQQMENILTTMRFIENKERKGERLNYLTTKNIEKCINWCIKYNIPHYKTTNSGNIFLDNKKHNYRKT</sequence>
<dbReference type="EMBL" id="MN739334">
    <property type="protein sequence ID" value="QHS99102.1"/>
    <property type="molecule type" value="Genomic_DNA"/>
</dbReference>
<dbReference type="PANTHER" id="PTHR16121:SF0">
    <property type="entry name" value="CAP-SPECIFIC MRNA (NUCLEOSIDE-2'-O-)-METHYLTRANSFERASE 1"/>
    <property type="match status" value="1"/>
</dbReference>
<dbReference type="GO" id="GO:0005634">
    <property type="term" value="C:nucleus"/>
    <property type="evidence" value="ECO:0007669"/>
    <property type="project" value="UniProtKB-ARBA"/>
</dbReference>